<dbReference type="GO" id="GO:0005525">
    <property type="term" value="F:GTP binding"/>
    <property type="evidence" value="ECO:0007669"/>
    <property type="project" value="UniProtKB-KW"/>
</dbReference>
<dbReference type="PROSITE" id="PS51420">
    <property type="entry name" value="RHO"/>
    <property type="match status" value="1"/>
</dbReference>
<evidence type="ECO:0000256" key="3">
    <source>
        <dbReference type="SAM" id="MobiDB-lite"/>
    </source>
</evidence>
<dbReference type="PRINTS" id="PR00449">
    <property type="entry name" value="RASTRNSFRMNG"/>
</dbReference>
<keyword evidence="1" id="KW-0547">Nucleotide-binding</keyword>
<feature type="region of interest" description="Disordered" evidence="3">
    <location>
        <begin position="341"/>
        <end position="380"/>
    </location>
</feature>
<dbReference type="SMART" id="SM00175">
    <property type="entry name" value="RAB"/>
    <property type="match status" value="1"/>
</dbReference>
<dbReference type="Proteomes" id="UP000195570">
    <property type="component" value="Unassembled WGS sequence"/>
</dbReference>
<dbReference type="PROSITE" id="PS51421">
    <property type="entry name" value="RAS"/>
    <property type="match status" value="1"/>
</dbReference>
<evidence type="ECO:0000313" key="4">
    <source>
        <dbReference type="EMBL" id="SCU72819.1"/>
    </source>
</evidence>
<dbReference type="InterPro" id="IPR001806">
    <property type="entry name" value="Small_GTPase"/>
</dbReference>
<dbReference type="GO" id="GO:0003924">
    <property type="term" value="F:GTPase activity"/>
    <property type="evidence" value="ECO:0007669"/>
    <property type="project" value="InterPro"/>
</dbReference>
<feature type="region of interest" description="Disordered" evidence="3">
    <location>
        <begin position="72"/>
        <end position="98"/>
    </location>
</feature>
<feature type="region of interest" description="Disordered" evidence="3">
    <location>
        <begin position="582"/>
        <end position="612"/>
    </location>
</feature>
<sequence length="632" mass="68259">MRVEDPKSLDAVADAEESVKVEAPLEGRNTREEKDEQMFVFKIAVVGDYNVGKTSIVKRLLDIPYENISPLPQAENKQTRANGAEKGDDKSGNSANVSAEGANKYEAEVNSAQNGANTRTDCNDKADVALMTKNVLEPLPATTPTVGTDFFSRVVRSVRPGQHVRLQFWDTAGLERYASVHDSTFRRASALIVVFDVRNRESFAHVTSQHLKRAMQYNPDISGRHIFIVGNKVDLVDNSEPEDMDRFVTQSELQSGLFSAFPDVHYYETSAQTNYGVWEVLHGLCQSLPDNYAATTSGEAKEEKAAVTERDPLHSLLPLCYEPETTLDEGTVAEDPALTADGTLASLSSPSSIKSRDVRKDTKASEDELFSPRECADEDDVCHGGADAADNLKSARGRGSNGTVATVMADPIDGDGIDVDVDVDVEGEDEDVIADAAAEPECTVNSSKHVDPNKSSPVKEEGEEDAVAVHSERSAPGDGVVDKKVRCNGSDGEVETEDATDVECFPQEDNAAPPSVQNTARFGGNSLQARASSFANGGDGVLSCSRAATGKSGEDSKADENPQVTSHRKRIDDMLKRIDEDAGVEDFSEGGRRVEQMQEEASDQRKKEKSPVKLSRCFCFGSKGGGSKRSGC</sequence>
<keyword evidence="2" id="KW-0342">GTP-binding</keyword>
<dbReference type="SMART" id="SM00173">
    <property type="entry name" value="RAS"/>
    <property type="match status" value="1"/>
</dbReference>
<gene>
    <name evidence="4" type="ORF">TEOVI_000440300</name>
</gene>
<dbReference type="AlphaFoldDB" id="A0A1G4IJV4"/>
<dbReference type="RefSeq" id="XP_067083278.1">
    <property type="nucleotide sequence ID" value="XM_067227177.1"/>
</dbReference>
<feature type="compositionally biased region" description="Basic and acidic residues" evidence="3">
    <location>
        <begin position="354"/>
        <end position="375"/>
    </location>
</feature>
<evidence type="ECO:0000313" key="5">
    <source>
        <dbReference type="Proteomes" id="UP000195570"/>
    </source>
</evidence>
<feature type="region of interest" description="Disordered" evidence="3">
    <location>
        <begin position="1"/>
        <end position="32"/>
    </location>
</feature>
<dbReference type="PROSITE" id="PS51419">
    <property type="entry name" value="RAB"/>
    <property type="match status" value="1"/>
</dbReference>
<feature type="compositionally biased region" description="Polar residues" evidence="3">
    <location>
        <begin position="515"/>
        <end position="535"/>
    </location>
</feature>
<dbReference type="SUPFAM" id="SSF52540">
    <property type="entry name" value="P-loop containing nucleoside triphosphate hydrolases"/>
    <property type="match status" value="1"/>
</dbReference>
<dbReference type="EMBL" id="CZPT02001916">
    <property type="protein sequence ID" value="SCU72819.1"/>
    <property type="molecule type" value="Genomic_DNA"/>
</dbReference>
<feature type="region of interest" description="Disordered" evidence="3">
    <location>
        <begin position="427"/>
        <end position="570"/>
    </location>
</feature>
<dbReference type="SMART" id="SM00174">
    <property type="entry name" value="RHO"/>
    <property type="match status" value="1"/>
</dbReference>
<dbReference type="InterPro" id="IPR027417">
    <property type="entry name" value="P-loop_NTPase"/>
</dbReference>
<proteinExistence type="predicted"/>
<dbReference type="VEuPathDB" id="TriTrypDB:TEOVI_000440300"/>
<feature type="compositionally biased region" description="Basic and acidic residues" evidence="3">
    <location>
        <begin position="17"/>
        <end position="32"/>
    </location>
</feature>
<evidence type="ECO:0000256" key="1">
    <source>
        <dbReference type="ARBA" id="ARBA00022741"/>
    </source>
</evidence>
<dbReference type="PROSITE" id="PS51417">
    <property type="entry name" value="ARF"/>
    <property type="match status" value="1"/>
</dbReference>
<feature type="compositionally biased region" description="Basic and acidic residues" evidence="3">
    <location>
        <begin position="448"/>
        <end position="460"/>
    </location>
</feature>
<organism evidence="4 5">
    <name type="scientific">Trypanosoma equiperdum</name>
    <dbReference type="NCBI Taxonomy" id="5694"/>
    <lineage>
        <taxon>Eukaryota</taxon>
        <taxon>Discoba</taxon>
        <taxon>Euglenozoa</taxon>
        <taxon>Kinetoplastea</taxon>
        <taxon>Metakinetoplastina</taxon>
        <taxon>Trypanosomatida</taxon>
        <taxon>Trypanosomatidae</taxon>
        <taxon>Trypanosoma</taxon>
    </lineage>
</organism>
<protein>
    <submittedName>
        <fullName evidence="4">Small GTP-binding rab protein, putative</fullName>
    </submittedName>
</protein>
<dbReference type="PANTHER" id="PTHR24073">
    <property type="entry name" value="DRAB5-RELATED"/>
    <property type="match status" value="1"/>
</dbReference>
<feature type="compositionally biased region" description="Basic and acidic residues" evidence="3">
    <location>
        <begin position="470"/>
        <end position="485"/>
    </location>
</feature>
<evidence type="ECO:0000256" key="2">
    <source>
        <dbReference type="ARBA" id="ARBA00023134"/>
    </source>
</evidence>
<feature type="compositionally biased region" description="Basic and acidic residues" evidence="3">
    <location>
        <begin position="589"/>
        <end position="611"/>
    </location>
</feature>
<dbReference type="GeneID" id="92378343"/>
<feature type="compositionally biased region" description="Acidic residues" evidence="3">
    <location>
        <begin position="492"/>
        <end position="501"/>
    </location>
</feature>
<reference evidence="4" key="1">
    <citation type="submission" date="2016-09" db="EMBL/GenBank/DDBJ databases">
        <authorList>
            <person name="Hebert L."/>
            <person name="Moumen B."/>
        </authorList>
    </citation>
    <scope>NUCLEOTIDE SEQUENCE [LARGE SCALE GENOMIC DNA]</scope>
    <source>
        <strain evidence="4">OVI</strain>
    </source>
</reference>
<dbReference type="Pfam" id="PF00071">
    <property type="entry name" value="Ras"/>
    <property type="match status" value="1"/>
</dbReference>
<accession>A0A1G4IJV4</accession>
<keyword evidence="5" id="KW-1185">Reference proteome</keyword>
<name>A0A1G4IJV4_TRYEQ</name>
<dbReference type="CDD" id="cd00154">
    <property type="entry name" value="Rab"/>
    <property type="match status" value="1"/>
</dbReference>
<dbReference type="FunFam" id="3.40.50.300:FF:003289">
    <property type="entry name" value="Small GTP-binding rab protein, putative"/>
    <property type="match status" value="1"/>
</dbReference>
<comment type="caution">
    <text evidence="4">The sequence shown here is derived from an EMBL/GenBank/DDBJ whole genome shotgun (WGS) entry which is preliminary data.</text>
</comment>
<dbReference type="Gene3D" id="3.40.50.300">
    <property type="entry name" value="P-loop containing nucleotide triphosphate hydrolases"/>
    <property type="match status" value="1"/>
</dbReference>